<comment type="caution">
    <text evidence="1">The sequence shown here is derived from an EMBL/GenBank/DDBJ whole genome shotgun (WGS) entry which is preliminary data.</text>
</comment>
<name>X1D142_9ZZZZ</name>
<feature type="non-terminal residue" evidence="1">
    <location>
        <position position="1"/>
    </location>
</feature>
<proteinExistence type="predicted"/>
<evidence type="ECO:0000313" key="1">
    <source>
        <dbReference type="EMBL" id="GAH13867.1"/>
    </source>
</evidence>
<dbReference type="AlphaFoldDB" id="X1D142"/>
<reference evidence="1" key="1">
    <citation type="journal article" date="2014" name="Front. Microbiol.">
        <title>High frequency of phylogenetically diverse reductive dehalogenase-homologous genes in deep subseafloor sedimentary metagenomes.</title>
        <authorList>
            <person name="Kawai M."/>
            <person name="Futagami T."/>
            <person name="Toyoda A."/>
            <person name="Takaki Y."/>
            <person name="Nishi S."/>
            <person name="Hori S."/>
            <person name="Arai W."/>
            <person name="Tsubouchi T."/>
            <person name="Morono Y."/>
            <person name="Uchiyama I."/>
            <person name="Ito T."/>
            <person name="Fujiyama A."/>
            <person name="Inagaki F."/>
            <person name="Takami H."/>
        </authorList>
    </citation>
    <scope>NUCLEOTIDE SEQUENCE</scope>
    <source>
        <strain evidence="1">Expedition CK06-06</strain>
    </source>
</reference>
<dbReference type="EMBL" id="BART01034044">
    <property type="protein sequence ID" value="GAH13867.1"/>
    <property type="molecule type" value="Genomic_DNA"/>
</dbReference>
<sequence length="29" mass="3187">TVTFKPHAPTQNSVAVLMAYMNKPIVQIS</sequence>
<gene>
    <name evidence="1" type="ORF">S01H4_58307</name>
</gene>
<protein>
    <submittedName>
        <fullName evidence="1">Uncharacterized protein</fullName>
    </submittedName>
</protein>
<accession>X1D142</accession>
<organism evidence="1">
    <name type="scientific">marine sediment metagenome</name>
    <dbReference type="NCBI Taxonomy" id="412755"/>
    <lineage>
        <taxon>unclassified sequences</taxon>
        <taxon>metagenomes</taxon>
        <taxon>ecological metagenomes</taxon>
    </lineage>
</organism>